<keyword evidence="2" id="KW-0378">Hydrolase</keyword>
<reference evidence="2 3" key="1">
    <citation type="submission" date="2022-08" db="EMBL/GenBank/DDBJ databases">
        <authorList>
            <person name="Li F."/>
        </authorList>
    </citation>
    <scope>NUCLEOTIDE SEQUENCE [LARGE SCALE GENOMIC DNA]</scope>
    <source>
        <strain evidence="2 3">10F1B-8-1</strain>
    </source>
</reference>
<protein>
    <submittedName>
        <fullName evidence="2">Alpha/beta hydrolase</fullName>
    </submittedName>
</protein>
<dbReference type="RefSeq" id="WP_258799946.1">
    <property type="nucleotide sequence ID" value="NZ_JANTHX010000009.1"/>
</dbReference>
<organism evidence="2 3">
    <name type="scientific">Protaetiibacter mangrovi</name>
    <dbReference type="NCBI Taxonomy" id="2970926"/>
    <lineage>
        <taxon>Bacteria</taxon>
        <taxon>Bacillati</taxon>
        <taxon>Actinomycetota</taxon>
        <taxon>Actinomycetes</taxon>
        <taxon>Micrococcales</taxon>
        <taxon>Microbacteriaceae</taxon>
        <taxon>Protaetiibacter</taxon>
    </lineage>
</organism>
<dbReference type="InterPro" id="IPR000073">
    <property type="entry name" value="AB_hydrolase_1"/>
</dbReference>
<dbReference type="SUPFAM" id="SSF53474">
    <property type="entry name" value="alpha/beta-Hydrolases"/>
    <property type="match status" value="1"/>
</dbReference>
<keyword evidence="3" id="KW-1185">Reference proteome</keyword>
<gene>
    <name evidence="2" type="ORF">NUH29_14350</name>
</gene>
<dbReference type="PANTHER" id="PTHR43798">
    <property type="entry name" value="MONOACYLGLYCEROL LIPASE"/>
    <property type="match status" value="1"/>
</dbReference>
<dbReference type="InterPro" id="IPR050266">
    <property type="entry name" value="AB_hydrolase_sf"/>
</dbReference>
<proteinExistence type="predicted"/>
<dbReference type="GO" id="GO:0016787">
    <property type="term" value="F:hydrolase activity"/>
    <property type="evidence" value="ECO:0007669"/>
    <property type="project" value="UniProtKB-KW"/>
</dbReference>
<evidence type="ECO:0000313" key="3">
    <source>
        <dbReference type="Proteomes" id="UP001205337"/>
    </source>
</evidence>
<dbReference type="Pfam" id="PF00561">
    <property type="entry name" value="Abhydrolase_1"/>
    <property type="match status" value="1"/>
</dbReference>
<sequence length="294" mass="31551">MSGYAPVRASVRGGELRGAVWEPAGEARATVLAVHGITSSHLAWRWLADALPDVRIIAPDLRGRGGSRELPGPWGMAQHAEDCLVLLDEVGAGPVVALGHSMGAFAVGALTALAPERITGVVFIDGGLPLPQPEGVDPADVPAALIGPAAARLSAVYASPEEYRGFWRAHPAFAGVDDPRLDAYADYDLRGSAPELRPTGRVEAVAQDSLELQDEDPILARLRGLPAIPFLRAERGLLDEVPPLYPEPRLDRWMRELPALEVHRIADVNHYTILMSDDGVRALLPVITRAIDPR</sequence>
<dbReference type="Proteomes" id="UP001205337">
    <property type="component" value="Unassembled WGS sequence"/>
</dbReference>
<comment type="caution">
    <text evidence="2">The sequence shown here is derived from an EMBL/GenBank/DDBJ whole genome shotgun (WGS) entry which is preliminary data.</text>
</comment>
<dbReference type="Gene3D" id="3.40.50.1820">
    <property type="entry name" value="alpha/beta hydrolase"/>
    <property type="match status" value="1"/>
</dbReference>
<evidence type="ECO:0000313" key="2">
    <source>
        <dbReference type="EMBL" id="MCS0500730.1"/>
    </source>
</evidence>
<accession>A0ABT1ZJ35</accession>
<dbReference type="InterPro" id="IPR029058">
    <property type="entry name" value="AB_hydrolase_fold"/>
</dbReference>
<dbReference type="EMBL" id="JANTHX010000009">
    <property type="protein sequence ID" value="MCS0500730.1"/>
    <property type="molecule type" value="Genomic_DNA"/>
</dbReference>
<dbReference type="PANTHER" id="PTHR43798:SF33">
    <property type="entry name" value="HYDROLASE, PUTATIVE (AFU_ORTHOLOGUE AFUA_2G14860)-RELATED"/>
    <property type="match status" value="1"/>
</dbReference>
<evidence type="ECO:0000259" key="1">
    <source>
        <dbReference type="Pfam" id="PF00561"/>
    </source>
</evidence>
<name>A0ABT1ZJ35_9MICO</name>
<feature type="domain" description="AB hydrolase-1" evidence="1">
    <location>
        <begin position="30"/>
        <end position="133"/>
    </location>
</feature>